<keyword evidence="5 8" id="KW-0646">Protease inhibitor</keyword>
<evidence type="ECO:0000259" key="10">
    <source>
        <dbReference type="Pfam" id="PF00720"/>
    </source>
</evidence>
<dbReference type="Gene3D" id="3.30.350.10">
    <property type="entry name" value="Subtilisin inhibitor-like"/>
    <property type="match status" value="1"/>
</dbReference>
<evidence type="ECO:0000256" key="3">
    <source>
        <dbReference type="ARBA" id="ARBA00011738"/>
    </source>
</evidence>
<keyword evidence="4" id="KW-0964">Secreted</keyword>
<dbReference type="Pfam" id="PF00720">
    <property type="entry name" value="SSI"/>
    <property type="match status" value="1"/>
</dbReference>
<organism evidence="11 12">
    <name type="scientific">Actinophytocola xanthii</name>
    <dbReference type="NCBI Taxonomy" id="1912961"/>
    <lineage>
        <taxon>Bacteria</taxon>
        <taxon>Bacillati</taxon>
        <taxon>Actinomycetota</taxon>
        <taxon>Actinomycetes</taxon>
        <taxon>Pseudonocardiales</taxon>
        <taxon>Pseudonocardiaceae</taxon>
    </lineage>
</organism>
<reference evidence="11 12" key="1">
    <citation type="submission" date="2016-12" db="EMBL/GenBank/DDBJ databases">
        <title>The draft genome sequence of Actinophytocola sp. 11-183.</title>
        <authorList>
            <person name="Wang W."/>
            <person name="Yuan L."/>
        </authorList>
    </citation>
    <scope>NUCLEOTIDE SEQUENCE [LARGE SCALE GENOMIC DNA]</scope>
    <source>
        <strain evidence="11 12">11-183</strain>
    </source>
</reference>
<evidence type="ECO:0000256" key="2">
    <source>
        <dbReference type="ARBA" id="ARBA00010472"/>
    </source>
</evidence>
<keyword evidence="7" id="KW-1015">Disulfide bond</keyword>
<dbReference type="STRING" id="1912961.BU204_33410"/>
<dbReference type="EMBL" id="MSIE01000089">
    <property type="protein sequence ID" value="OLF08962.1"/>
    <property type="molecule type" value="Genomic_DNA"/>
</dbReference>
<evidence type="ECO:0000313" key="11">
    <source>
        <dbReference type="EMBL" id="OLF08962.1"/>
    </source>
</evidence>
<keyword evidence="6 8" id="KW-0722">Serine protease inhibitor</keyword>
<accession>A0A1Q8C3M9</accession>
<comment type="caution">
    <text evidence="11">The sequence shown here is derived from an EMBL/GenBank/DDBJ whole genome shotgun (WGS) entry which is preliminary data.</text>
</comment>
<evidence type="ECO:0000256" key="6">
    <source>
        <dbReference type="ARBA" id="ARBA00022900"/>
    </source>
</evidence>
<evidence type="ECO:0000256" key="1">
    <source>
        <dbReference type="ARBA" id="ARBA00004613"/>
    </source>
</evidence>
<dbReference type="InterPro" id="IPR036819">
    <property type="entry name" value="Subtilisin_inhibitor-like_sf"/>
</dbReference>
<proteinExistence type="inferred from homology"/>
<dbReference type="RefSeq" id="WP_075129803.1">
    <property type="nucleotide sequence ID" value="NZ_MSIE01000089.1"/>
</dbReference>
<feature type="domain" description="Subtilisin inhibitor" evidence="10">
    <location>
        <begin position="32"/>
        <end position="114"/>
    </location>
</feature>
<dbReference type="PRINTS" id="PR00294">
    <property type="entry name" value="SSBTLNINHBTR"/>
</dbReference>
<dbReference type="Proteomes" id="UP000185596">
    <property type="component" value="Unassembled WGS sequence"/>
</dbReference>
<evidence type="ECO:0000256" key="5">
    <source>
        <dbReference type="ARBA" id="ARBA00022690"/>
    </source>
</evidence>
<gene>
    <name evidence="11" type="ORF">BU204_33410</name>
</gene>
<dbReference type="InterPro" id="IPR000691">
    <property type="entry name" value="Prot_inh_I16_SSI"/>
</dbReference>
<dbReference type="InterPro" id="IPR023549">
    <property type="entry name" value="Subtilisin_inhibitor"/>
</dbReference>
<keyword evidence="9" id="KW-0732">Signal</keyword>
<dbReference type="SUPFAM" id="SSF55399">
    <property type="entry name" value="Subtilisin inhibitor"/>
    <property type="match status" value="1"/>
</dbReference>
<evidence type="ECO:0000256" key="4">
    <source>
        <dbReference type="ARBA" id="ARBA00022525"/>
    </source>
</evidence>
<name>A0A1Q8C3M9_9PSEU</name>
<comment type="similarity">
    <text evidence="2 8">Belongs to the protease inhibitor I16 (SSI) family.</text>
</comment>
<dbReference type="OrthoDB" id="4567948at2"/>
<evidence type="ECO:0000256" key="8">
    <source>
        <dbReference type="RuleBase" id="RU003471"/>
    </source>
</evidence>
<evidence type="ECO:0000256" key="7">
    <source>
        <dbReference type="ARBA" id="ARBA00023157"/>
    </source>
</evidence>
<dbReference type="GO" id="GO:0005576">
    <property type="term" value="C:extracellular region"/>
    <property type="evidence" value="ECO:0007669"/>
    <property type="project" value="UniProtKB-SubCell"/>
</dbReference>
<protein>
    <recommendedName>
        <fullName evidence="10">Subtilisin inhibitor domain-containing protein</fullName>
    </recommendedName>
</protein>
<evidence type="ECO:0000313" key="12">
    <source>
        <dbReference type="Proteomes" id="UP000185596"/>
    </source>
</evidence>
<evidence type="ECO:0000256" key="9">
    <source>
        <dbReference type="SAM" id="SignalP"/>
    </source>
</evidence>
<dbReference type="GO" id="GO:0004867">
    <property type="term" value="F:serine-type endopeptidase inhibitor activity"/>
    <property type="evidence" value="ECO:0007669"/>
    <property type="project" value="UniProtKB-KW"/>
</dbReference>
<comment type="subunit">
    <text evidence="3">Homodimer.</text>
</comment>
<feature type="signal peptide" evidence="9">
    <location>
        <begin position="1"/>
        <end position="27"/>
    </location>
</feature>
<feature type="chain" id="PRO_5012389704" description="Subtilisin inhibitor domain-containing protein" evidence="9">
    <location>
        <begin position="28"/>
        <end position="128"/>
    </location>
</feature>
<dbReference type="AlphaFoldDB" id="A0A1Q8C3M9"/>
<comment type="subcellular location">
    <subcellularLocation>
        <location evidence="1">Secreted</location>
    </subcellularLocation>
</comment>
<keyword evidence="12" id="KW-1185">Reference proteome</keyword>
<sequence length="128" mass="13550">MTSHRLGGTLLALAASLSVVLAPTADAEPRTSTLTLAVLGPEGALHVVRLLCDPPGGTHPAPVRACRELAAAGGDFDELGREDGMCTMEYRPVVAVARGDWDGEPVRWRERFANPCLMSMGTGTVFDF</sequence>